<dbReference type="EMBL" id="FQVC01000006">
    <property type="protein sequence ID" value="SHF28969.1"/>
    <property type="molecule type" value="Genomic_DNA"/>
</dbReference>
<keyword evidence="3" id="KW-0238">DNA-binding</keyword>
<dbReference type="PANTHER" id="PTHR30408:SF12">
    <property type="entry name" value="TYPE I RESTRICTION ENZYME MJAVIII SPECIFICITY SUBUNIT"/>
    <property type="match status" value="1"/>
</dbReference>
<evidence type="ECO:0000259" key="4">
    <source>
        <dbReference type="Pfam" id="PF01420"/>
    </source>
</evidence>
<gene>
    <name evidence="5" type="ORF">SAMN02745223_02228</name>
</gene>
<proteinExistence type="inferred from homology"/>
<dbReference type="InterPro" id="IPR000055">
    <property type="entry name" value="Restrct_endonuc_typeI_TRD"/>
</dbReference>
<sequence length="418" mass="47075">MSSKGKSSAEMGSGPALMPKLRFPEFKAAPGWKHKRLASFLRDSSGRARSNTTLPVFSSTREGLQRQDTYFDGRVLQNKNDYGVVPPGCFVYRHMSDDGSFKFNINHTGGEIAVSKEYPVFETVELESNFLLALLNEGEHFKRFAFSQKAGGTRTRLYFSKLCDWRAPLPTLPEQQKIADFLNSVDTLITAQGRKVEALKAHKKGLMQQLFPQDGETQPRLRFPEFEGAGEWEVKPLSEVATYENGKAYEQDIVEDGRYIVVNSRFISTDGVVRKYTNADYLTANAGDVLMVLSDLPKGRALAKCYFVETNDRYAVNQRICRLKGKQLASKFLFFILDRNPNLLAYDDGQTQTHLSKSNVLECPLCVPPTKAEQQRIAGCLTSLDELIAAEIRKLNTLKTHKKGLMQQLFPKIGEDDE</sequence>
<dbReference type="Gene3D" id="3.90.220.20">
    <property type="entry name" value="DNA methylase specificity domains"/>
    <property type="match status" value="2"/>
</dbReference>
<evidence type="ECO:0000256" key="2">
    <source>
        <dbReference type="ARBA" id="ARBA00022747"/>
    </source>
</evidence>
<evidence type="ECO:0000256" key="3">
    <source>
        <dbReference type="ARBA" id="ARBA00023125"/>
    </source>
</evidence>
<dbReference type="GO" id="GO:0003677">
    <property type="term" value="F:DNA binding"/>
    <property type="evidence" value="ECO:0007669"/>
    <property type="project" value="UniProtKB-KW"/>
</dbReference>
<dbReference type="AlphaFoldDB" id="A0A1M5AFD9"/>
<name>A0A1M5AFD9_9HYPH</name>
<organism evidence="5 6">
    <name type="scientific">Devosia limi DSM 17137</name>
    <dbReference type="NCBI Taxonomy" id="1121477"/>
    <lineage>
        <taxon>Bacteria</taxon>
        <taxon>Pseudomonadati</taxon>
        <taxon>Pseudomonadota</taxon>
        <taxon>Alphaproteobacteria</taxon>
        <taxon>Hyphomicrobiales</taxon>
        <taxon>Devosiaceae</taxon>
        <taxon>Devosia</taxon>
    </lineage>
</organism>
<dbReference type="InterPro" id="IPR044946">
    <property type="entry name" value="Restrct_endonuc_typeI_TRD_sf"/>
</dbReference>
<dbReference type="InterPro" id="IPR052021">
    <property type="entry name" value="Type-I_RS_S_subunit"/>
</dbReference>
<feature type="domain" description="Type I restriction modification DNA specificity" evidence="4">
    <location>
        <begin position="231"/>
        <end position="399"/>
    </location>
</feature>
<dbReference type="RefSeq" id="WP_082093982.1">
    <property type="nucleotide sequence ID" value="NZ_FQVC01000006.1"/>
</dbReference>
<dbReference type="Pfam" id="PF01420">
    <property type="entry name" value="Methylase_S"/>
    <property type="match status" value="2"/>
</dbReference>
<evidence type="ECO:0000256" key="1">
    <source>
        <dbReference type="ARBA" id="ARBA00010923"/>
    </source>
</evidence>
<evidence type="ECO:0000313" key="6">
    <source>
        <dbReference type="Proteomes" id="UP000184533"/>
    </source>
</evidence>
<feature type="domain" description="Type I restriction modification DNA specificity" evidence="4">
    <location>
        <begin position="111"/>
        <end position="194"/>
    </location>
</feature>
<dbReference type="OrthoDB" id="164285at2"/>
<dbReference type="Proteomes" id="UP000184533">
    <property type="component" value="Unassembled WGS sequence"/>
</dbReference>
<protein>
    <submittedName>
        <fullName evidence="5">Type I restriction enzyme, S subunit</fullName>
    </submittedName>
</protein>
<dbReference type="GO" id="GO:0009307">
    <property type="term" value="P:DNA restriction-modification system"/>
    <property type="evidence" value="ECO:0007669"/>
    <property type="project" value="UniProtKB-KW"/>
</dbReference>
<comment type="similarity">
    <text evidence="1">Belongs to the type-I restriction system S methylase family.</text>
</comment>
<evidence type="ECO:0000313" key="5">
    <source>
        <dbReference type="EMBL" id="SHF28969.1"/>
    </source>
</evidence>
<dbReference type="SUPFAM" id="SSF116734">
    <property type="entry name" value="DNA methylase specificity domain"/>
    <property type="match status" value="2"/>
</dbReference>
<keyword evidence="2" id="KW-0680">Restriction system</keyword>
<accession>A0A1M5AFD9</accession>
<reference evidence="5 6" key="1">
    <citation type="submission" date="2016-11" db="EMBL/GenBank/DDBJ databases">
        <authorList>
            <person name="Jaros S."/>
            <person name="Januszkiewicz K."/>
            <person name="Wedrychowicz H."/>
        </authorList>
    </citation>
    <scope>NUCLEOTIDE SEQUENCE [LARGE SCALE GENOMIC DNA]</scope>
    <source>
        <strain evidence="5 6">DSM 17137</strain>
    </source>
</reference>
<dbReference type="PANTHER" id="PTHR30408">
    <property type="entry name" value="TYPE-1 RESTRICTION ENZYME ECOKI SPECIFICITY PROTEIN"/>
    <property type="match status" value="1"/>
</dbReference>